<feature type="compositionally biased region" description="Polar residues" evidence="1">
    <location>
        <begin position="158"/>
        <end position="167"/>
    </location>
</feature>
<keyword evidence="3" id="KW-1185">Reference proteome</keyword>
<evidence type="ECO:0000313" key="3">
    <source>
        <dbReference type="Proteomes" id="UP000774617"/>
    </source>
</evidence>
<organism evidence="2 3">
    <name type="scientific">Macrophomina phaseolina</name>
    <dbReference type="NCBI Taxonomy" id="35725"/>
    <lineage>
        <taxon>Eukaryota</taxon>
        <taxon>Fungi</taxon>
        <taxon>Dikarya</taxon>
        <taxon>Ascomycota</taxon>
        <taxon>Pezizomycotina</taxon>
        <taxon>Dothideomycetes</taxon>
        <taxon>Dothideomycetes incertae sedis</taxon>
        <taxon>Botryosphaeriales</taxon>
        <taxon>Botryosphaeriaceae</taxon>
        <taxon>Macrophomina</taxon>
    </lineage>
</organism>
<feature type="region of interest" description="Disordered" evidence="1">
    <location>
        <begin position="131"/>
        <end position="190"/>
    </location>
</feature>
<evidence type="ECO:0000313" key="2">
    <source>
        <dbReference type="EMBL" id="KAH7065429.1"/>
    </source>
</evidence>
<proteinExistence type="predicted"/>
<comment type="caution">
    <text evidence="2">The sequence shown here is derived from an EMBL/GenBank/DDBJ whole genome shotgun (WGS) entry which is preliminary data.</text>
</comment>
<gene>
    <name evidence="2" type="ORF">B0J12DRAFT_693769</name>
</gene>
<sequence length="359" mass="38524">MHAITTGFKGFRKSIHARRMLQDAAGQRKGRDQGPGQAEINFLFGNRTLDPLSFFRPSGPAPFVAPLPSSCTISRPRFSFPPATQCRQGCSRLPCLFGLLCSSSRRADWDCCAVQGRCNAFSAAAHDHRHLGAASSKGPALRVTASGPSREEKARQLSARNSASPPTQGRAVHNAISQPQPQPAGGKRANRRAISVHRAVLANGTLYRVPGNGGVCGYSGTGDTRGLLFSQATAGGATPLLCSNTAHGIFERAIEDSGKSGDDRLVVASCRRSGHLCSRLDRSLSAAFPLRTMHAIFAAARPRSSPIGFPHWAALPRARRVPAAPKRVLEGRDSAALSTRRAGTRPQRRFFSRVEARWC</sequence>
<reference evidence="2 3" key="1">
    <citation type="journal article" date="2021" name="Nat. Commun.">
        <title>Genetic determinants of endophytism in the Arabidopsis root mycobiome.</title>
        <authorList>
            <person name="Mesny F."/>
            <person name="Miyauchi S."/>
            <person name="Thiergart T."/>
            <person name="Pickel B."/>
            <person name="Atanasova L."/>
            <person name="Karlsson M."/>
            <person name="Huettel B."/>
            <person name="Barry K.W."/>
            <person name="Haridas S."/>
            <person name="Chen C."/>
            <person name="Bauer D."/>
            <person name="Andreopoulos W."/>
            <person name="Pangilinan J."/>
            <person name="LaButti K."/>
            <person name="Riley R."/>
            <person name="Lipzen A."/>
            <person name="Clum A."/>
            <person name="Drula E."/>
            <person name="Henrissat B."/>
            <person name="Kohler A."/>
            <person name="Grigoriev I.V."/>
            <person name="Martin F.M."/>
            <person name="Hacquard S."/>
        </authorList>
    </citation>
    <scope>NUCLEOTIDE SEQUENCE [LARGE SCALE GENOMIC DNA]</scope>
    <source>
        <strain evidence="2 3">MPI-SDFR-AT-0080</strain>
    </source>
</reference>
<name>A0ABQ8GYZ8_9PEZI</name>
<evidence type="ECO:0000256" key="1">
    <source>
        <dbReference type="SAM" id="MobiDB-lite"/>
    </source>
</evidence>
<accession>A0ABQ8GYZ8</accession>
<dbReference type="Proteomes" id="UP000774617">
    <property type="component" value="Unassembled WGS sequence"/>
</dbReference>
<protein>
    <submittedName>
        <fullName evidence="2">Uncharacterized protein</fullName>
    </submittedName>
</protein>
<dbReference type="EMBL" id="JAGTJR010000001">
    <property type="protein sequence ID" value="KAH7065429.1"/>
    <property type="molecule type" value="Genomic_DNA"/>
</dbReference>